<dbReference type="PANTHER" id="PTHR43549:SF3">
    <property type="entry name" value="MULTIDRUG RESISTANCE PROTEIN YPNP-RELATED"/>
    <property type="match status" value="1"/>
</dbReference>
<evidence type="ECO:0000256" key="6">
    <source>
        <dbReference type="ARBA" id="ARBA00023136"/>
    </source>
</evidence>
<dbReference type="GO" id="GO:0005886">
    <property type="term" value="C:plasma membrane"/>
    <property type="evidence" value="ECO:0007669"/>
    <property type="project" value="UniProtKB-SubCell"/>
</dbReference>
<dbReference type="InterPro" id="IPR048279">
    <property type="entry name" value="MdtK-like"/>
</dbReference>
<evidence type="ECO:0000313" key="8">
    <source>
        <dbReference type="EMBL" id="CUX64950.1"/>
    </source>
</evidence>
<evidence type="ECO:0000256" key="5">
    <source>
        <dbReference type="ARBA" id="ARBA00022989"/>
    </source>
</evidence>
<keyword evidence="5 7" id="KW-1133">Transmembrane helix</keyword>
<feature type="transmembrane region" description="Helical" evidence="7">
    <location>
        <begin position="284"/>
        <end position="303"/>
    </location>
</feature>
<dbReference type="EMBL" id="FBWC01000033">
    <property type="protein sequence ID" value="CUX64950.1"/>
    <property type="molecule type" value="Genomic_DNA"/>
</dbReference>
<name>A0A1S7S9B5_AGRTU</name>
<dbReference type="NCBIfam" id="TIGR00797">
    <property type="entry name" value="matE"/>
    <property type="match status" value="1"/>
</dbReference>
<dbReference type="GO" id="GO:0042910">
    <property type="term" value="F:xenobiotic transmembrane transporter activity"/>
    <property type="evidence" value="ECO:0007669"/>
    <property type="project" value="InterPro"/>
</dbReference>
<feature type="transmembrane region" description="Helical" evidence="7">
    <location>
        <begin position="393"/>
        <end position="414"/>
    </location>
</feature>
<feature type="transmembrane region" description="Helical" evidence="7">
    <location>
        <begin position="21"/>
        <end position="47"/>
    </location>
</feature>
<dbReference type="InterPro" id="IPR052031">
    <property type="entry name" value="Membrane_Transporter-Flippase"/>
</dbReference>
<feature type="transmembrane region" description="Helical" evidence="7">
    <location>
        <begin position="420"/>
        <end position="438"/>
    </location>
</feature>
<organism evidence="8 9">
    <name type="scientific">Agrobacterium tumefaciens str. Kerr 14</name>
    <dbReference type="NCBI Taxonomy" id="1183424"/>
    <lineage>
        <taxon>Bacteria</taxon>
        <taxon>Pseudomonadati</taxon>
        <taxon>Pseudomonadota</taxon>
        <taxon>Alphaproteobacteria</taxon>
        <taxon>Hyphomicrobiales</taxon>
        <taxon>Rhizobiaceae</taxon>
        <taxon>Rhizobium/Agrobacterium group</taxon>
        <taxon>Agrobacterium</taxon>
        <taxon>Agrobacterium tumefaciens complex</taxon>
    </lineage>
</organism>
<feature type="transmembrane region" description="Helical" evidence="7">
    <location>
        <begin position="357"/>
        <end position="381"/>
    </location>
</feature>
<proteinExistence type="predicted"/>
<dbReference type="AlphaFoldDB" id="A0A1S7S9B5"/>
<evidence type="ECO:0000256" key="1">
    <source>
        <dbReference type="ARBA" id="ARBA00004429"/>
    </source>
</evidence>
<keyword evidence="3" id="KW-1003">Cell membrane</keyword>
<protein>
    <submittedName>
        <fullName evidence="8">Na(+) driven multidrug efflux pump</fullName>
    </submittedName>
</protein>
<comment type="subcellular location">
    <subcellularLocation>
        <location evidence="1">Cell inner membrane</location>
        <topology evidence="1">Multi-pass membrane protein</topology>
    </subcellularLocation>
</comment>
<accession>A0A1S7S9B5</accession>
<evidence type="ECO:0000256" key="3">
    <source>
        <dbReference type="ARBA" id="ARBA00022475"/>
    </source>
</evidence>
<evidence type="ECO:0000256" key="7">
    <source>
        <dbReference type="SAM" id="Phobius"/>
    </source>
</evidence>
<sequence length="451" mass="47397">MERVYTPNQHAKFTSGSIVRHVFVMTATASVGLLATFAVDMLNLLYISHLGVPEFTAALGFASTLLFFALSISLGLTVPVTALIGHCLGSGDRQKAAETGGACMVYVGLVTVAFTLAIWPFIGSLLFMLGARGDTLDLAGGFLNIVMPSIPLAGLGMCATGILRGVGDARLAMYVTLFSAVAAAILDPIFIFAFDLGLNGAAITTVLSRAVMLLIGWYGAHRVHRLVALPARRRLKAAAAPFFEIAVPAILAQFATPVGNAYLLAVLARSGDGAVVGMAVISRLVPFVFVGLFALSGAVGPIFAQNLSAQHHGRILETIRGSLVLSGIYVLVVWTLLAIFAHPIADLFEAEAMAREVILFFCWFVAGTYLFTAAIIVVSAAFNNLGRPRLSTLLNWARSTIGVFPFVSTGAAYYGANGALAGSAIGVALFGIIAIAWCHRVVNQMMGKGLV</sequence>
<evidence type="ECO:0000313" key="9">
    <source>
        <dbReference type="Proteomes" id="UP000191897"/>
    </source>
</evidence>
<evidence type="ECO:0000256" key="4">
    <source>
        <dbReference type="ARBA" id="ARBA00022692"/>
    </source>
</evidence>
<feature type="transmembrane region" description="Helical" evidence="7">
    <location>
        <begin position="200"/>
        <end position="220"/>
    </location>
</feature>
<gene>
    <name evidence="8" type="ORF">AGR4C_pa20004</name>
</gene>
<feature type="transmembrane region" description="Helical" evidence="7">
    <location>
        <begin position="241"/>
        <end position="264"/>
    </location>
</feature>
<feature type="transmembrane region" description="Helical" evidence="7">
    <location>
        <begin position="105"/>
        <end position="129"/>
    </location>
</feature>
<feature type="transmembrane region" description="Helical" evidence="7">
    <location>
        <begin position="141"/>
        <end position="159"/>
    </location>
</feature>
<dbReference type="Pfam" id="PF01554">
    <property type="entry name" value="MatE"/>
    <property type="match status" value="2"/>
</dbReference>
<dbReference type="PANTHER" id="PTHR43549">
    <property type="entry name" value="MULTIDRUG RESISTANCE PROTEIN YPNP-RELATED"/>
    <property type="match status" value="1"/>
</dbReference>
<keyword evidence="2" id="KW-0813">Transport</keyword>
<feature type="transmembrane region" description="Helical" evidence="7">
    <location>
        <begin position="171"/>
        <end position="194"/>
    </location>
</feature>
<reference evidence="8 9" key="1">
    <citation type="submission" date="2016-01" db="EMBL/GenBank/DDBJ databases">
        <authorList>
            <person name="Oliw E.H."/>
        </authorList>
    </citation>
    <scope>NUCLEOTIDE SEQUENCE [LARGE SCALE GENOMIC DNA]</scope>
    <source>
        <strain evidence="8 9">Kerr 14</strain>
    </source>
</reference>
<dbReference type="Proteomes" id="UP000191897">
    <property type="component" value="Unassembled WGS sequence"/>
</dbReference>
<dbReference type="InterPro" id="IPR002528">
    <property type="entry name" value="MATE_fam"/>
</dbReference>
<evidence type="ECO:0000256" key="2">
    <source>
        <dbReference type="ARBA" id="ARBA00022448"/>
    </source>
</evidence>
<keyword evidence="4 7" id="KW-0812">Transmembrane</keyword>
<dbReference type="PIRSF" id="PIRSF006603">
    <property type="entry name" value="DinF"/>
    <property type="match status" value="1"/>
</dbReference>
<feature type="transmembrane region" description="Helical" evidence="7">
    <location>
        <begin position="323"/>
        <end position="345"/>
    </location>
</feature>
<keyword evidence="6 7" id="KW-0472">Membrane</keyword>
<feature type="transmembrane region" description="Helical" evidence="7">
    <location>
        <begin position="59"/>
        <end position="84"/>
    </location>
</feature>
<dbReference type="GO" id="GO:0015297">
    <property type="term" value="F:antiporter activity"/>
    <property type="evidence" value="ECO:0007669"/>
    <property type="project" value="InterPro"/>
</dbReference>
<dbReference type="RefSeq" id="WP_080867489.1">
    <property type="nucleotide sequence ID" value="NZ_LT009732.1"/>
</dbReference>